<dbReference type="InterPro" id="IPR009014">
    <property type="entry name" value="Transketo_C/PFOR_II"/>
</dbReference>
<comment type="caution">
    <text evidence="5">The sequence shown here is derived from an EMBL/GenBank/DDBJ whole genome shotgun (WGS) entry which is preliminary data.</text>
</comment>
<evidence type="ECO:0000256" key="3">
    <source>
        <dbReference type="ARBA" id="ARBA00023052"/>
    </source>
</evidence>
<dbReference type="RefSeq" id="WP_007788974.1">
    <property type="nucleotide sequence ID" value="NZ_ADGQ01000035.1"/>
</dbReference>
<dbReference type="EMBL" id="ADGQ01000035">
    <property type="protein sequence ID" value="EFM64898.1"/>
    <property type="molecule type" value="Genomic_DNA"/>
</dbReference>
<dbReference type="GeneID" id="84800376"/>
<keyword evidence="3" id="KW-0786">Thiamine pyrophosphate</keyword>
<reference evidence="5 6" key="1">
    <citation type="submission" date="2010-08" db="EMBL/GenBank/DDBJ databases">
        <authorList>
            <person name="Harkins D.M."/>
            <person name="Madupu R."/>
            <person name="Durkin A.S."/>
            <person name="Torralba M."/>
            <person name="Methe B."/>
            <person name="Sutton G.G."/>
            <person name="Nelson K.E."/>
        </authorList>
    </citation>
    <scope>NUCLEOTIDE SEQUENCE [LARGE SCALE GENOMIC DNA]</scope>
    <source>
        <strain evidence="5 6">DSM 17678</strain>
    </source>
</reference>
<dbReference type="SUPFAM" id="SSF52922">
    <property type="entry name" value="TK C-terminal domain-like"/>
    <property type="match status" value="1"/>
</dbReference>
<dbReference type="SMART" id="SM00861">
    <property type="entry name" value="Transket_pyr"/>
    <property type="match status" value="1"/>
</dbReference>
<dbReference type="InterPro" id="IPR005475">
    <property type="entry name" value="Transketolase-like_Pyr-bd"/>
</dbReference>
<evidence type="ECO:0000256" key="2">
    <source>
        <dbReference type="ARBA" id="ARBA00007131"/>
    </source>
</evidence>
<gene>
    <name evidence="5" type="ORF">HMPREF0634_1258</name>
</gene>
<accession>E0E2C8</accession>
<dbReference type="PANTHER" id="PTHR43825">
    <property type="entry name" value="PYRUVATE DEHYDROGENASE E1 COMPONENT"/>
    <property type="match status" value="1"/>
</dbReference>
<feature type="domain" description="Transketolase-like pyrimidine-binding" evidence="4">
    <location>
        <begin position="4"/>
        <end position="170"/>
    </location>
</feature>
<dbReference type="SUPFAM" id="SSF52518">
    <property type="entry name" value="Thiamin diphosphate-binding fold (THDP-binding)"/>
    <property type="match status" value="1"/>
</dbReference>
<comment type="similarity">
    <text evidence="2">Belongs to the transketolase family.</text>
</comment>
<dbReference type="Gene3D" id="3.40.50.920">
    <property type="match status" value="1"/>
</dbReference>
<dbReference type="FunFam" id="3.40.50.970:FF:000129">
    <property type="entry name" value="Transketolase"/>
    <property type="match status" value="1"/>
</dbReference>
<organism evidence="5 6">
    <name type="scientific">Peptostreptococcus stomatis DSM 17678</name>
    <dbReference type="NCBI Taxonomy" id="596315"/>
    <lineage>
        <taxon>Bacteria</taxon>
        <taxon>Bacillati</taxon>
        <taxon>Bacillota</taxon>
        <taxon>Clostridia</taxon>
        <taxon>Peptostreptococcales</taxon>
        <taxon>Peptostreptococcaceae</taxon>
        <taxon>Peptostreptococcus</taxon>
    </lineage>
</organism>
<evidence type="ECO:0000256" key="1">
    <source>
        <dbReference type="ARBA" id="ARBA00001964"/>
    </source>
</evidence>
<dbReference type="Pfam" id="PF02779">
    <property type="entry name" value="Transket_pyr"/>
    <property type="match status" value="1"/>
</dbReference>
<name>E0E2C8_9FIRM</name>
<dbReference type="InterPro" id="IPR051157">
    <property type="entry name" value="PDH/Transketolase"/>
</dbReference>
<dbReference type="InterPro" id="IPR033248">
    <property type="entry name" value="Transketolase_C"/>
</dbReference>
<evidence type="ECO:0000259" key="4">
    <source>
        <dbReference type="SMART" id="SM00861"/>
    </source>
</evidence>
<dbReference type="STRING" id="596315.HMPREF0634_1258"/>
<dbReference type="PANTHER" id="PTHR43825:SF1">
    <property type="entry name" value="TRANSKETOLASE-LIKE PYRIMIDINE-BINDING DOMAIN-CONTAINING PROTEIN"/>
    <property type="match status" value="1"/>
</dbReference>
<sequence length="311" mass="33504">MSKSSMREAFGRALVDIGDEREDLIVVDADLATSTKTQYFKEAFPSRFVDVGIAEQNLIGVSAGLASTGKAVFASSFAVFETGRAYEIIRNTVCIGRLNVKLCASHAGLMTGPDGATHQSLEDIATMRVLPNMKVLVPADAKEAASMVEFMAGDKGPSYIRMVRDDTEDINDHDYVYEFGKGQVLREGKDISILACGPMVKKALDAASQLESADIDARVVNMSTIKPLDIETILACARETRGIITVEDHSIYGGLGSAVAEVVVDHCPVKMKIIGVNDSFGMSGNSQDLYRHFGLTSERIVNEALAILDKA</sequence>
<dbReference type="OrthoDB" id="8732661at2"/>
<evidence type="ECO:0000313" key="5">
    <source>
        <dbReference type="EMBL" id="EFM64898.1"/>
    </source>
</evidence>
<evidence type="ECO:0000313" key="6">
    <source>
        <dbReference type="Proteomes" id="UP000003244"/>
    </source>
</evidence>
<dbReference type="Pfam" id="PF02780">
    <property type="entry name" value="Transketolase_C"/>
    <property type="match status" value="1"/>
</dbReference>
<dbReference type="eggNOG" id="COG3958">
    <property type="taxonomic scope" value="Bacteria"/>
</dbReference>
<dbReference type="AlphaFoldDB" id="E0E2C8"/>
<comment type="cofactor">
    <cofactor evidence="1">
        <name>thiamine diphosphate</name>
        <dbReference type="ChEBI" id="CHEBI:58937"/>
    </cofactor>
</comment>
<dbReference type="CDD" id="cd07033">
    <property type="entry name" value="TPP_PYR_DXS_TK_like"/>
    <property type="match status" value="1"/>
</dbReference>
<keyword evidence="6" id="KW-1185">Reference proteome</keyword>
<protein>
    <submittedName>
        <fullName evidence="5">Transketolase, pyridine binding domain protein</fullName>
    </submittedName>
</protein>
<dbReference type="Proteomes" id="UP000003244">
    <property type="component" value="Unassembled WGS sequence"/>
</dbReference>
<dbReference type="InterPro" id="IPR029061">
    <property type="entry name" value="THDP-binding"/>
</dbReference>
<proteinExistence type="inferred from homology"/>
<dbReference type="Gene3D" id="3.40.50.970">
    <property type="match status" value="1"/>
</dbReference>